<dbReference type="EMBL" id="UYSG01000080">
    <property type="protein sequence ID" value="VDL16910.1"/>
    <property type="molecule type" value="Genomic_DNA"/>
</dbReference>
<protein>
    <submittedName>
        <fullName evidence="2 4">Uncharacterized protein</fullName>
    </submittedName>
</protein>
<feature type="region of interest" description="Disordered" evidence="1">
    <location>
        <begin position="69"/>
        <end position="92"/>
    </location>
</feature>
<gene>
    <name evidence="2" type="ORF">HDID_LOCUS597</name>
</gene>
<accession>A0A0R3S8U1</accession>
<reference evidence="2 3" key="2">
    <citation type="submission" date="2018-11" db="EMBL/GenBank/DDBJ databases">
        <authorList>
            <consortium name="Pathogen Informatics"/>
        </authorList>
    </citation>
    <scope>NUCLEOTIDE SEQUENCE [LARGE SCALE GENOMIC DNA]</scope>
</reference>
<dbReference type="AlphaFoldDB" id="A0A0R3S8U1"/>
<reference evidence="4" key="1">
    <citation type="submission" date="2017-02" db="UniProtKB">
        <authorList>
            <consortium name="WormBaseParasite"/>
        </authorList>
    </citation>
    <scope>IDENTIFICATION</scope>
</reference>
<organism evidence="4">
    <name type="scientific">Hymenolepis diminuta</name>
    <name type="common">Rat tapeworm</name>
    <dbReference type="NCBI Taxonomy" id="6216"/>
    <lineage>
        <taxon>Eukaryota</taxon>
        <taxon>Metazoa</taxon>
        <taxon>Spiralia</taxon>
        <taxon>Lophotrochozoa</taxon>
        <taxon>Platyhelminthes</taxon>
        <taxon>Cestoda</taxon>
        <taxon>Eucestoda</taxon>
        <taxon>Cyclophyllidea</taxon>
        <taxon>Hymenolepididae</taxon>
        <taxon>Hymenolepis</taxon>
    </lineage>
</organism>
<evidence type="ECO:0000313" key="3">
    <source>
        <dbReference type="Proteomes" id="UP000274504"/>
    </source>
</evidence>
<proteinExistence type="predicted"/>
<evidence type="ECO:0000313" key="4">
    <source>
        <dbReference type="WBParaSite" id="HDID_0000059601-mRNA-1"/>
    </source>
</evidence>
<evidence type="ECO:0000313" key="2">
    <source>
        <dbReference type="EMBL" id="VDL16910.1"/>
    </source>
</evidence>
<dbReference type="Proteomes" id="UP000274504">
    <property type="component" value="Unassembled WGS sequence"/>
</dbReference>
<evidence type="ECO:0000256" key="1">
    <source>
        <dbReference type="SAM" id="MobiDB-lite"/>
    </source>
</evidence>
<name>A0A0R3S8U1_HYMDI</name>
<dbReference type="STRING" id="6216.A0A0R3S8U1"/>
<dbReference type="WBParaSite" id="HDID_0000059601-mRNA-1">
    <property type="protein sequence ID" value="HDID_0000059601-mRNA-1"/>
    <property type="gene ID" value="HDID_0000059601"/>
</dbReference>
<sequence length="256" mass="28195">MRQGVVNEDDLLEIKQDISSLRYELREDRQREVVRSIAHLEGLKYQLLSVLVPHHQSIVGFAEDRPHSSVGVQDTSRIPIPPIPKAPQSSPRFLGDAGETGPLPGIRSLQAQIQSLREEIHRIPGTAYAETSAKETQSTAANTKATATTNQVEGLLGLKDEIIGEVKGELHAFARQLMQFMNQRRLQPEISSGISSETETIPGVRVVNPTAQPAFSRAPGIDRTRIGGVSVKYEADDSSKMSLALPKRIHSKQQNR</sequence>
<dbReference type="OrthoDB" id="6155479at2759"/>